<keyword evidence="5" id="KW-1185">Reference proteome</keyword>
<protein>
    <recommendedName>
        <fullName evidence="3">COX assembly mitochondrial protein</fullName>
    </recommendedName>
</protein>
<evidence type="ECO:0000313" key="4">
    <source>
        <dbReference type="EMBL" id="PAV82449.1"/>
    </source>
</evidence>
<keyword evidence="3" id="KW-0496">Mitochondrion</keyword>
<dbReference type="InterPro" id="IPR013892">
    <property type="entry name" value="Cyt_c_biogenesis_Cmc1-like"/>
</dbReference>
<dbReference type="Proteomes" id="UP000218231">
    <property type="component" value="Unassembled WGS sequence"/>
</dbReference>
<evidence type="ECO:0000256" key="2">
    <source>
        <dbReference type="ARBA" id="ARBA00023157"/>
    </source>
</evidence>
<evidence type="ECO:0000256" key="1">
    <source>
        <dbReference type="ARBA" id="ARBA00007347"/>
    </source>
</evidence>
<reference evidence="4 5" key="1">
    <citation type="journal article" date="2017" name="Curr. Biol.">
        <title>Genome architecture and evolution of a unichromosomal asexual nematode.</title>
        <authorList>
            <person name="Fradin H."/>
            <person name="Zegar C."/>
            <person name="Gutwein M."/>
            <person name="Lucas J."/>
            <person name="Kovtun M."/>
            <person name="Corcoran D."/>
            <person name="Baugh L.R."/>
            <person name="Kiontke K."/>
            <person name="Gunsalus K."/>
            <person name="Fitch D.H."/>
            <person name="Piano F."/>
        </authorList>
    </citation>
    <scope>NUCLEOTIDE SEQUENCE [LARGE SCALE GENOMIC DNA]</scope>
    <source>
        <strain evidence="4">PF1309</strain>
    </source>
</reference>
<dbReference type="EMBL" id="LIAE01007045">
    <property type="protein sequence ID" value="PAV82449.1"/>
    <property type="molecule type" value="Genomic_DNA"/>
</dbReference>
<comment type="caution">
    <text evidence="4">The sequence shown here is derived from an EMBL/GenBank/DDBJ whole genome shotgun (WGS) entry which is preliminary data.</text>
</comment>
<proteinExistence type="inferred from homology"/>
<comment type="subcellular location">
    <subcellularLocation>
        <location evidence="3">Mitochondrion</location>
    </subcellularLocation>
</comment>
<dbReference type="GO" id="GO:0005739">
    <property type="term" value="C:mitochondrion"/>
    <property type="evidence" value="ECO:0007669"/>
    <property type="project" value="UniProtKB-SubCell"/>
</dbReference>
<gene>
    <name evidence="4" type="ORF">WR25_16267</name>
</gene>
<accession>A0A2A2L8D1</accession>
<organism evidence="4 5">
    <name type="scientific">Diploscapter pachys</name>
    <dbReference type="NCBI Taxonomy" id="2018661"/>
    <lineage>
        <taxon>Eukaryota</taxon>
        <taxon>Metazoa</taxon>
        <taxon>Ecdysozoa</taxon>
        <taxon>Nematoda</taxon>
        <taxon>Chromadorea</taxon>
        <taxon>Rhabditida</taxon>
        <taxon>Rhabditina</taxon>
        <taxon>Rhabditomorpha</taxon>
        <taxon>Rhabditoidea</taxon>
        <taxon>Rhabditidae</taxon>
        <taxon>Diploscapter</taxon>
    </lineage>
</organism>
<evidence type="ECO:0000313" key="5">
    <source>
        <dbReference type="Proteomes" id="UP000218231"/>
    </source>
</evidence>
<dbReference type="Pfam" id="PF08583">
    <property type="entry name" value="Cmc1"/>
    <property type="match status" value="1"/>
</dbReference>
<evidence type="ECO:0000256" key="3">
    <source>
        <dbReference type="RuleBase" id="RU364104"/>
    </source>
</evidence>
<dbReference type="STRING" id="2018661.A0A2A2L8D1"/>
<keyword evidence="2" id="KW-1015">Disulfide bond</keyword>
<dbReference type="OrthoDB" id="6224010at2759"/>
<dbReference type="AlphaFoldDB" id="A0A2A2L8D1"/>
<sequence length="159" mass="18899">MAHQPDLLKTDNLESLKEGEIFVDKETGKKYRVRKTMIGRYGGIGDDPNDRTLRKMEADVLIPNEMNKVIEREECRKDYLGLVECMRREGSAKGLYKCKPELDIFNKCKSEKFHDPAFREEITEKYLNERAAARRTGMNYKERQLEDYRKWKKEQEKLN</sequence>
<comment type="similarity">
    <text evidence="1 3">Belongs to the CMC family.</text>
</comment>
<name>A0A2A2L8D1_9BILA</name>